<dbReference type="PANTHER" id="PTHR31576:SF2">
    <property type="entry name" value="TATA BOX-BINDING PROTEIN-ASSOCIATED FACTOR RNA POLYMERASE I SUBUNIT B"/>
    <property type="match status" value="1"/>
</dbReference>
<keyword evidence="8" id="KW-0804">Transcription</keyword>
<feature type="region of interest" description="Disordered" evidence="10">
    <location>
        <begin position="201"/>
        <end position="311"/>
    </location>
</feature>
<dbReference type="InterPro" id="IPR048538">
    <property type="entry name" value="Rrn7_cyclin_C"/>
</dbReference>
<evidence type="ECO:0000256" key="4">
    <source>
        <dbReference type="ARBA" id="ARBA00022771"/>
    </source>
</evidence>
<comment type="subcellular location">
    <subcellularLocation>
        <location evidence="1">Nucleus</location>
        <location evidence="1">Nucleolus</location>
    </subcellularLocation>
</comment>
<protein>
    <recommendedName>
        <fullName evidence="11">Rrn7/TAF1B C-terminal cyclin domain-containing protein</fullName>
    </recommendedName>
</protein>
<dbReference type="InterPro" id="IPR033599">
    <property type="entry name" value="TAF1B/Rrn7"/>
</dbReference>
<evidence type="ECO:0000259" key="11">
    <source>
        <dbReference type="Pfam" id="PF20645"/>
    </source>
</evidence>
<evidence type="ECO:0000256" key="9">
    <source>
        <dbReference type="ARBA" id="ARBA00023242"/>
    </source>
</evidence>
<evidence type="ECO:0000256" key="1">
    <source>
        <dbReference type="ARBA" id="ARBA00004604"/>
    </source>
</evidence>
<keyword evidence="5" id="KW-0862">Zinc</keyword>
<keyword evidence="7" id="KW-0238">DNA-binding</keyword>
<dbReference type="GO" id="GO:0001164">
    <property type="term" value="F:RNA polymerase I core promoter sequence-specific DNA binding"/>
    <property type="evidence" value="ECO:0007669"/>
    <property type="project" value="InterPro"/>
</dbReference>
<dbReference type="Pfam" id="PF20645">
    <property type="entry name" value="Rrn7_cyclin_C"/>
    <property type="match status" value="1"/>
</dbReference>
<comment type="similarity">
    <text evidence="2">Belongs to the RRN7/TAF1B family.</text>
</comment>
<sequence length="438" mass="48502">MSNTDKLHKHVQKMFGLFTKDLGMTIPPLSHAPLLYRWLLELTLPIECYAGALRLCRSLDLKFASAPDARVSTGKVALTYPEVRLMAVLVVTTKLLFPLDDAQRYPSSATDLSALSIDWPAWSTVQTSSEPRRPGLYGHSEAMQSKEVHLQADNGDLDDYLDWAEENVASEDVREYGKPGKDAEFRRKLFRIFAIDFGRENTASKPWDSDQEADDFASAPTHRQPRGEVEEPLPNYQARRASQETVHPAGAQSKIQTAREYEGQAGRGPDAHRNSQSNADRLPPALLRSSRAKPSQSTNTPKVTGSLSTKRIVEDQGAERFGGAVSNDACSAHGVMNGDIDRAGSFYRRFRSVEELSNGAFGTGTSVAKIFHERAADVVGVSLEALVKAVCLIEEMVSRWEEAVRRTSAVRDRLWLSHPLADLAGYECRQMAIAVPHH</sequence>
<dbReference type="EMBL" id="ML995817">
    <property type="protein sequence ID" value="KAF2771822.1"/>
    <property type="molecule type" value="Genomic_DNA"/>
</dbReference>
<dbReference type="GO" id="GO:0008270">
    <property type="term" value="F:zinc ion binding"/>
    <property type="evidence" value="ECO:0007669"/>
    <property type="project" value="UniProtKB-KW"/>
</dbReference>
<feature type="compositionally biased region" description="Polar residues" evidence="10">
    <location>
        <begin position="292"/>
        <end position="309"/>
    </location>
</feature>
<evidence type="ECO:0000256" key="6">
    <source>
        <dbReference type="ARBA" id="ARBA00023015"/>
    </source>
</evidence>
<feature type="domain" description="Rrn7/TAF1B C-terminal cyclin" evidence="11">
    <location>
        <begin position="5"/>
        <end position="167"/>
    </location>
</feature>
<evidence type="ECO:0000256" key="7">
    <source>
        <dbReference type="ARBA" id="ARBA00023125"/>
    </source>
</evidence>
<dbReference type="AlphaFoldDB" id="A0A6G1LGX1"/>
<evidence type="ECO:0000313" key="13">
    <source>
        <dbReference type="Proteomes" id="UP000799436"/>
    </source>
</evidence>
<dbReference type="GO" id="GO:0070860">
    <property type="term" value="C:RNA polymerase I core factor complex"/>
    <property type="evidence" value="ECO:0007669"/>
    <property type="project" value="InterPro"/>
</dbReference>
<evidence type="ECO:0000256" key="8">
    <source>
        <dbReference type="ARBA" id="ARBA00023163"/>
    </source>
</evidence>
<keyword evidence="4" id="KW-0863">Zinc-finger</keyword>
<keyword evidence="13" id="KW-1185">Reference proteome</keyword>
<organism evidence="12 13">
    <name type="scientific">Teratosphaeria nubilosa</name>
    <dbReference type="NCBI Taxonomy" id="161662"/>
    <lineage>
        <taxon>Eukaryota</taxon>
        <taxon>Fungi</taxon>
        <taxon>Dikarya</taxon>
        <taxon>Ascomycota</taxon>
        <taxon>Pezizomycotina</taxon>
        <taxon>Dothideomycetes</taxon>
        <taxon>Dothideomycetidae</taxon>
        <taxon>Mycosphaerellales</taxon>
        <taxon>Teratosphaeriaceae</taxon>
        <taxon>Teratosphaeria</taxon>
    </lineage>
</organism>
<accession>A0A6G1LGX1</accession>
<dbReference type="PANTHER" id="PTHR31576">
    <property type="entry name" value="TATA BOX-BINDING PROTEIN-ASSOCIATED FACTOR RNA POLYMERASE I SUBUNIT B"/>
    <property type="match status" value="1"/>
</dbReference>
<evidence type="ECO:0000256" key="2">
    <source>
        <dbReference type="ARBA" id="ARBA00006899"/>
    </source>
</evidence>
<proteinExistence type="inferred from homology"/>
<keyword evidence="3" id="KW-0479">Metal-binding</keyword>
<dbReference type="GO" id="GO:0042790">
    <property type="term" value="P:nucleolar large rRNA transcription by RNA polymerase I"/>
    <property type="evidence" value="ECO:0007669"/>
    <property type="project" value="TreeGrafter"/>
</dbReference>
<keyword evidence="6" id="KW-0805">Transcription regulation</keyword>
<gene>
    <name evidence="12" type="ORF">EJ03DRAFT_325086</name>
</gene>
<reference evidence="12" key="1">
    <citation type="journal article" date="2020" name="Stud. Mycol.">
        <title>101 Dothideomycetes genomes: a test case for predicting lifestyles and emergence of pathogens.</title>
        <authorList>
            <person name="Haridas S."/>
            <person name="Albert R."/>
            <person name="Binder M."/>
            <person name="Bloem J."/>
            <person name="Labutti K."/>
            <person name="Salamov A."/>
            <person name="Andreopoulos B."/>
            <person name="Baker S."/>
            <person name="Barry K."/>
            <person name="Bills G."/>
            <person name="Bluhm B."/>
            <person name="Cannon C."/>
            <person name="Castanera R."/>
            <person name="Culley D."/>
            <person name="Daum C."/>
            <person name="Ezra D."/>
            <person name="Gonzalez J."/>
            <person name="Henrissat B."/>
            <person name="Kuo A."/>
            <person name="Liang C."/>
            <person name="Lipzen A."/>
            <person name="Lutzoni F."/>
            <person name="Magnuson J."/>
            <person name="Mondo S."/>
            <person name="Nolan M."/>
            <person name="Ohm R."/>
            <person name="Pangilinan J."/>
            <person name="Park H.-J."/>
            <person name="Ramirez L."/>
            <person name="Alfaro M."/>
            <person name="Sun H."/>
            <person name="Tritt A."/>
            <person name="Yoshinaga Y."/>
            <person name="Zwiers L.-H."/>
            <person name="Turgeon B."/>
            <person name="Goodwin S."/>
            <person name="Spatafora J."/>
            <person name="Crous P."/>
            <person name="Grigoriev I."/>
        </authorList>
    </citation>
    <scope>NUCLEOTIDE SEQUENCE</scope>
    <source>
        <strain evidence="12">CBS 116005</strain>
    </source>
</reference>
<evidence type="ECO:0000313" key="12">
    <source>
        <dbReference type="EMBL" id="KAF2771822.1"/>
    </source>
</evidence>
<evidence type="ECO:0000256" key="3">
    <source>
        <dbReference type="ARBA" id="ARBA00022723"/>
    </source>
</evidence>
<name>A0A6G1LGX1_9PEZI</name>
<dbReference type="OrthoDB" id="428577at2759"/>
<dbReference type="Proteomes" id="UP000799436">
    <property type="component" value="Unassembled WGS sequence"/>
</dbReference>
<evidence type="ECO:0000256" key="10">
    <source>
        <dbReference type="SAM" id="MobiDB-lite"/>
    </source>
</evidence>
<evidence type="ECO:0000256" key="5">
    <source>
        <dbReference type="ARBA" id="ARBA00022833"/>
    </source>
</evidence>
<keyword evidence="9" id="KW-0539">Nucleus</keyword>